<dbReference type="RefSeq" id="WP_114408521.1">
    <property type="nucleotide sequence ID" value="NZ_QOWE01000022.1"/>
</dbReference>
<feature type="transmembrane region" description="Helical" evidence="6">
    <location>
        <begin position="242"/>
        <end position="260"/>
    </location>
</feature>
<feature type="domain" description="HMA" evidence="7">
    <location>
        <begin position="2"/>
        <end position="65"/>
    </location>
</feature>
<dbReference type="InterPro" id="IPR027469">
    <property type="entry name" value="Cation_efflux_TMD_sf"/>
</dbReference>
<keyword evidence="2 6" id="KW-0812">Transmembrane</keyword>
<evidence type="ECO:0000256" key="1">
    <source>
        <dbReference type="ARBA" id="ARBA00004141"/>
    </source>
</evidence>
<dbReference type="Pfam" id="PF00403">
    <property type="entry name" value="HMA"/>
    <property type="match status" value="1"/>
</dbReference>
<feature type="transmembrane region" description="Helical" evidence="6">
    <location>
        <begin position="148"/>
        <end position="165"/>
    </location>
</feature>
<feature type="transmembrane region" description="Helical" evidence="6">
    <location>
        <begin position="219"/>
        <end position="236"/>
    </location>
</feature>
<comment type="subcellular location">
    <subcellularLocation>
        <location evidence="1">Membrane</location>
        <topology evidence="1">Multi-pass membrane protein</topology>
    </subcellularLocation>
</comment>
<dbReference type="CDD" id="cd00371">
    <property type="entry name" value="HMA"/>
    <property type="match status" value="1"/>
</dbReference>
<gene>
    <name evidence="8" type="ORF">DUE52_23545</name>
</gene>
<dbReference type="InterPro" id="IPR006121">
    <property type="entry name" value="HMA_dom"/>
</dbReference>
<keyword evidence="3" id="KW-0862">Zinc</keyword>
<name>A0A368JK21_9BACT</name>
<keyword evidence="3" id="KW-0406">Ion transport</keyword>
<evidence type="ECO:0000313" key="8">
    <source>
        <dbReference type="EMBL" id="RCR67034.1"/>
    </source>
</evidence>
<comment type="caution">
    <text evidence="8">The sequence shown here is derived from an EMBL/GenBank/DDBJ whole genome shotgun (WGS) entry which is preliminary data.</text>
</comment>
<evidence type="ECO:0000256" key="5">
    <source>
        <dbReference type="ARBA" id="ARBA00023136"/>
    </source>
</evidence>
<feature type="transmembrane region" description="Helical" evidence="6">
    <location>
        <begin position="114"/>
        <end position="136"/>
    </location>
</feature>
<dbReference type="PROSITE" id="PS50846">
    <property type="entry name" value="HMA_2"/>
    <property type="match status" value="1"/>
</dbReference>
<evidence type="ECO:0000313" key="9">
    <source>
        <dbReference type="Proteomes" id="UP000253383"/>
    </source>
</evidence>
<evidence type="ECO:0000256" key="3">
    <source>
        <dbReference type="ARBA" id="ARBA00022906"/>
    </source>
</evidence>
<protein>
    <submittedName>
        <fullName evidence="8">Cation transporter</fullName>
    </submittedName>
</protein>
<dbReference type="InterPro" id="IPR036163">
    <property type="entry name" value="HMA_dom_sf"/>
</dbReference>
<keyword evidence="3" id="KW-0813">Transport</keyword>
<dbReference type="Pfam" id="PF01545">
    <property type="entry name" value="Cation_efflux"/>
    <property type="match status" value="1"/>
</dbReference>
<dbReference type="Gene3D" id="1.20.1510.10">
    <property type="entry name" value="Cation efflux protein transmembrane domain"/>
    <property type="match status" value="1"/>
</dbReference>
<feature type="transmembrane region" description="Helical" evidence="6">
    <location>
        <begin position="87"/>
        <end position="108"/>
    </location>
</feature>
<organism evidence="8 9">
    <name type="scientific">Larkinella punicea</name>
    <dbReference type="NCBI Taxonomy" id="2315727"/>
    <lineage>
        <taxon>Bacteria</taxon>
        <taxon>Pseudomonadati</taxon>
        <taxon>Bacteroidota</taxon>
        <taxon>Cytophagia</taxon>
        <taxon>Cytophagales</taxon>
        <taxon>Spirosomataceae</taxon>
        <taxon>Larkinella</taxon>
    </lineage>
</organism>
<dbReference type="GO" id="GO:0005886">
    <property type="term" value="C:plasma membrane"/>
    <property type="evidence" value="ECO:0007669"/>
    <property type="project" value="TreeGrafter"/>
</dbReference>
<dbReference type="PANTHER" id="PTHR11562:SF17">
    <property type="entry name" value="RE54080P-RELATED"/>
    <property type="match status" value="1"/>
</dbReference>
<dbReference type="Gene3D" id="3.30.70.100">
    <property type="match status" value="1"/>
</dbReference>
<keyword evidence="4 6" id="KW-1133">Transmembrane helix</keyword>
<dbReference type="EMBL" id="QOWE01000022">
    <property type="protein sequence ID" value="RCR67034.1"/>
    <property type="molecule type" value="Genomic_DNA"/>
</dbReference>
<accession>A0A368JK21</accession>
<dbReference type="InterPro" id="IPR058533">
    <property type="entry name" value="Cation_efflux_TM"/>
</dbReference>
<dbReference type="AlphaFoldDB" id="A0A368JK21"/>
<dbReference type="Proteomes" id="UP000253383">
    <property type="component" value="Unassembled WGS sequence"/>
</dbReference>
<evidence type="ECO:0000256" key="6">
    <source>
        <dbReference type="SAM" id="Phobius"/>
    </source>
</evidence>
<evidence type="ECO:0000256" key="2">
    <source>
        <dbReference type="ARBA" id="ARBA00022692"/>
    </source>
</evidence>
<sequence>MNKTTYNVAKMDCPSEEQLIRMKLADKPGIEQLQFDIPNRKVTVLHDGDAESITRALADLRLDSRLLETEDADLAELTEEAPRDRRLLLTVLAINGFFFALEVLAGILADSMGLVADALDMLADALVYGLALYAVGKAVSSQKKVARISGYLQLILAAGGLVEVVRRFITGEALPDFGLMMGVSLLALIGNAICLYLLRREKSDKVHMQASEIFTSNDIVVNMGVILAGGLVYLTHSPYPDLIIGLAIFGVVARGALRIFQLAK</sequence>
<evidence type="ECO:0000259" key="7">
    <source>
        <dbReference type="PROSITE" id="PS50846"/>
    </source>
</evidence>
<keyword evidence="9" id="KW-1185">Reference proteome</keyword>
<reference evidence="8 9" key="1">
    <citation type="submission" date="2018-07" db="EMBL/GenBank/DDBJ databases">
        <title>Genome analysis of Larkinella rosea.</title>
        <authorList>
            <person name="Zhou Z."/>
            <person name="Wang G."/>
        </authorList>
    </citation>
    <scope>NUCLEOTIDE SEQUENCE [LARGE SCALE GENOMIC DNA]</scope>
    <source>
        <strain evidence="9">zzj9</strain>
    </source>
</reference>
<evidence type="ECO:0000256" key="4">
    <source>
        <dbReference type="ARBA" id="ARBA00022989"/>
    </source>
</evidence>
<keyword evidence="5 6" id="KW-0472">Membrane</keyword>
<keyword evidence="3" id="KW-0864">Zinc transport</keyword>
<dbReference type="GO" id="GO:0005385">
    <property type="term" value="F:zinc ion transmembrane transporter activity"/>
    <property type="evidence" value="ECO:0007669"/>
    <property type="project" value="TreeGrafter"/>
</dbReference>
<dbReference type="GO" id="GO:0046872">
    <property type="term" value="F:metal ion binding"/>
    <property type="evidence" value="ECO:0007669"/>
    <property type="project" value="InterPro"/>
</dbReference>
<dbReference type="PANTHER" id="PTHR11562">
    <property type="entry name" value="CATION EFFLUX PROTEIN/ ZINC TRANSPORTER"/>
    <property type="match status" value="1"/>
</dbReference>
<dbReference type="SUPFAM" id="SSF55008">
    <property type="entry name" value="HMA, heavy metal-associated domain"/>
    <property type="match status" value="1"/>
</dbReference>
<feature type="transmembrane region" description="Helical" evidence="6">
    <location>
        <begin position="177"/>
        <end position="198"/>
    </location>
</feature>
<dbReference type="SUPFAM" id="SSF161111">
    <property type="entry name" value="Cation efflux protein transmembrane domain-like"/>
    <property type="match status" value="1"/>
</dbReference>
<proteinExistence type="predicted"/>
<dbReference type="OrthoDB" id="9799649at2"/>
<dbReference type="InterPro" id="IPR050681">
    <property type="entry name" value="CDF/SLC30A"/>
</dbReference>